<accession>A0AAC9HS17</accession>
<name>A0AAC9HS17_9PSEU</name>
<evidence type="ECO:0000259" key="13">
    <source>
        <dbReference type="Pfam" id="PF07730"/>
    </source>
</evidence>
<evidence type="ECO:0000313" key="15">
    <source>
        <dbReference type="Proteomes" id="UP000095210"/>
    </source>
</evidence>
<keyword evidence="11" id="KW-0812">Transmembrane</keyword>
<dbReference type="RefSeq" id="WP_084643209.1">
    <property type="nucleotide sequence ID" value="NZ_CP014859.1"/>
</dbReference>
<evidence type="ECO:0000256" key="4">
    <source>
        <dbReference type="ARBA" id="ARBA00022679"/>
    </source>
</evidence>
<evidence type="ECO:0000256" key="6">
    <source>
        <dbReference type="ARBA" id="ARBA00022777"/>
    </source>
</evidence>
<keyword evidence="11" id="KW-0472">Membrane</keyword>
<feature type="transmembrane region" description="Helical" evidence="11">
    <location>
        <begin position="141"/>
        <end position="157"/>
    </location>
</feature>
<feature type="transmembrane region" description="Helical" evidence="11">
    <location>
        <begin position="50"/>
        <end position="73"/>
    </location>
</feature>
<organism evidence="14 15">
    <name type="scientific">Actinoalloteichus hymeniacidonis</name>
    <dbReference type="NCBI Taxonomy" id="340345"/>
    <lineage>
        <taxon>Bacteria</taxon>
        <taxon>Bacillati</taxon>
        <taxon>Actinomycetota</taxon>
        <taxon>Actinomycetes</taxon>
        <taxon>Pseudonocardiales</taxon>
        <taxon>Pseudonocardiaceae</taxon>
        <taxon>Actinoalloteichus</taxon>
    </lineage>
</organism>
<evidence type="ECO:0000256" key="10">
    <source>
        <dbReference type="SAM" id="MobiDB-lite"/>
    </source>
</evidence>
<evidence type="ECO:0000256" key="8">
    <source>
        <dbReference type="ARBA" id="ARBA00023012"/>
    </source>
</evidence>
<evidence type="ECO:0000256" key="3">
    <source>
        <dbReference type="ARBA" id="ARBA00022553"/>
    </source>
</evidence>
<dbReference type="GO" id="GO:0005524">
    <property type="term" value="F:ATP binding"/>
    <property type="evidence" value="ECO:0007669"/>
    <property type="project" value="UniProtKB-KW"/>
</dbReference>
<dbReference type="GO" id="GO:0000155">
    <property type="term" value="F:phosphorelay sensor kinase activity"/>
    <property type="evidence" value="ECO:0007669"/>
    <property type="project" value="InterPro"/>
</dbReference>
<dbReference type="PANTHER" id="PTHR24421:SF10">
    <property type="entry name" value="NITRATE_NITRITE SENSOR PROTEIN NARQ"/>
    <property type="match status" value="1"/>
</dbReference>
<evidence type="ECO:0000313" key="14">
    <source>
        <dbReference type="EMBL" id="AOS64398.1"/>
    </source>
</evidence>
<feature type="domain" description="Signal transduction histidine kinase subgroup 3 dimerisation and phosphoacceptor" evidence="13">
    <location>
        <begin position="451"/>
        <end position="517"/>
    </location>
</feature>
<dbReference type="EMBL" id="CP014859">
    <property type="protein sequence ID" value="AOS64398.1"/>
    <property type="molecule type" value="Genomic_DNA"/>
</dbReference>
<dbReference type="Gene3D" id="1.20.5.1930">
    <property type="match status" value="1"/>
</dbReference>
<dbReference type="EC" id="2.7.13.3" evidence="2"/>
<keyword evidence="11" id="KW-1133">Transmembrane helix</keyword>
<feature type="transmembrane region" description="Helical" evidence="11">
    <location>
        <begin position="162"/>
        <end position="183"/>
    </location>
</feature>
<dbReference type="GO" id="GO:0046983">
    <property type="term" value="F:protein dimerization activity"/>
    <property type="evidence" value="ECO:0007669"/>
    <property type="project" value="InterPro"/>
</dbReference>
<keyword evidence="5" id="KW-0547">Nucleotide-binding</keyword>
<evidence type="ECO:0000256" key="11">
    <source>
        <dbReference type="SAM" id="Phobius"/>
    </source>
</evidence>
<feature type="coiled-coil region" evidence="9">
    <location>
        <begin position="425"/>
        <end position="452"/>
    </location>
</feature>
<dbReference type="PANTHER" id="PTHR24421">
    <property type="entry name" value="NITRATE/NITRITE SENSOR PROTEIN NARX-RELATED"/>
    <property type="match status" value="1"/>
</dbReference>
<feature type="transmembrane region" description="Helical" evidence="11">
    <location>
        <begin position="351"/>
        <end position="370"/>
    </location>
</feature>
<feature type="transmembrane region" description="Helical" evidence="11">
    <location>
        <begin position="189"/>
        <end position="213"/>
    </location>
</feature>
<feature type="transmembrane region" description="Helical" evidence="11">
    <location>
        <begin position="285"/>
        <end position="304"/>
    </location>
</feature>
<evidence type="ECO:0000256" key="7">
    <source>
        <dbReference type="ARBA" id="ARBA00022840"/>
    </source>
</evidence>
<dbReference type="InterPro" id="IPR036890">
    <property type="entry name" value="HATPase_C_sf"/>
</dbReference>
<keyword evidence="15" id="KW-1185">Reference proteome</keyword>
<dbReference type="Gene3D" id="3.30.565.10">
    <property type="entry name" value="Histidine kinase-like ATPase, C-terminal domain"/>
    <property type="match status" value="1"/>
</dbReference>
<keyword evidence="3" id="KW-0597">Phosphoprotein</keyword>
<reference evidence="15" key="1">
    <citation type="submission" date="2016-03" db="EMBL/GenBank/DDBJ databases">
        <title>Complete genome sequence of the type strain Actinoalloteichus hymeniacidonis DSM 45092.</title>
        <authorList>
            <person name="Schaffert L."/>
            <person name="Albersmeier A."/>
            <person name="Winkler A."/>
            <person name="Kalinowski J."/>
            <person name="Zotchev S."/>
            <person name="Ruckert C."/>
        </authorList>
    </citation>
    <scope>NUCLEOTIDE SEQUENCE [LARGE SCALE GENOMIC DNA]</scope>
    <source>
        <strain evidence="15">HPA177(T) (DSM 45092(T))</strain>
    </source>
</reference>
<comment type="catalytic activity">
    <reaction evidence="1">
        <text>ATP + protein L-histidine = ADP + protein N-phospho-L-histidine.</text>
        <dbReference type="EC" id="2.7.13.3"/>
    </reaction>
</comment>
<gene>
    <name evidence="14" type="ORF">TL08_17990</name>
</gene>
<keyword evidence="9" id="KW-0175">Coiled coil</keyword>
<feature type="transmembrane region" description="Helical" evidence="11">
    <location>
        <begin position="118"/>
        <end position="135"/>
    </location>
</feature>
<evidence type="ECO:0000256" key="9">
    <source>
        <dbReference type="SAM" id="Coils"/>
    </source>
</evidence>
<dbReference type="Pfam" id="PF07730">
    <property type="entry name" value="HisKA_3"/>
    <property type="match status" value="1"/>
</dbReference>
<dbReference type="CDD" id="cd16917">
    <property type="entry name" value="HATPase_UhpB-NarQ-NarX-like"/>
    <property type="match status" value="1"/>
</dbReference>
<feature type="domain" description="Histidine kinase/HSP90-like ATPase" evidence="12">
    <location>
        <begin position="564"/>
        <end position="655"/>
    </location>
</feature>
<dbReference type="Proteomes" id="UP000095210">
    <property type="component" value="Chromosome"/>
</dbReference>
<evidence type="ECO:0000259" key="12">
    <source>
        <dbReference type="Pfam" id="PF02518"/>
    </source>
</evidence>
<feature type="transmembrane region" description="Helical" evidence="11">
    <location>
        <begin position="377"/>
        <end position="397"/>
    </location>
</feature>
<dbReference type="SUPFAM" id="SSF55874">
    <property type="entry name" value="ATPase domain of HSP90 chaperone/DNA topoisomerase II/histidine kinase"/>
    <property type="match status" value="1"/>
</dbReference>
<dbReference type="InterPro" id="IPR050482">
    <property type="entry name" value="Sensor_HK_TwoCompSys"/>
</dbReference>
<keyword evidence="6 14" id="KW-0418">Kinase</keyword>
<evidence type="ECO:0000256" key="5">
    <source>
        <dbReference type="ARBA" id="ARBA00022741"/>
    </source>
</evidence>
<feature type="region of interest" description="Disordered" evidence="10">
    <location>
        <begin position="603"/>
        <end position="622"/>
    </location>
</feature>
<protein>
    <recommendedName>
        <fullName evidence="2">histidine kinase</fullName>
        <ecNumber evidence="2">2.7.13.3</ecNumber>
    </recommendedName>
</protein>
<dbReference type="AlphaFoldDB" id="A0AAC9HS17"/>
<keyword evidence="7" id="KW-0067">ATP-binding</keyword>
<dbReference type="InterPro" id="IPR011712">
    <property type="entry name" value="Sig_transdc_His_kin_sub3_dim/P"/>
</dbReference>
<dbReference type="Pfam" id="PF02518">
    <property type="entry name" value="HATPase_c"/>
    <property type="match status" value="1"/>
</dbReference>
<evidence type="ECO:0000256" key="2">
    <source>
        <dbReference type="ARBA" id="ARBA00012438"/>
    </source>
</evidence>
<proteinExistence type="predicted"/>
<sequence>MTTLPPTRTTDAATREGSRLRRLVRIVIGVLLTDPDRRVSPPRPKSPRPLLLLLAALVLAFLITTIVVGVIELDPTMTPAPERPDQDRIVPVLGPPVPQFALFASAGACVLAFFRPLVAWRLATFMMICWMLIFQQVLGDLWPFWAHYLLILFLVPARHVRWISALTTFAGLAALLVALPLVADSPFDVPPIGVLLFSAFAAILLGRTVGGGYETWLLRRRPRPAEDEAERSQREERDRFLEETGRNLRDEARATGALSLVVLITGTDSALAPRRMASTRWRRRLIVVLVVLIAIVTTVVGLVGSVNQPGWADFLVLTSGVICLLALPLPLLAWRLSLPGIVTAFAALPEYVGQMLGLWLIVMVTLFLVSYRHTSRITILVGTVTAAVVAISSVLATDSWGRINVGGVLLSVIVVLLLGYSLGSARRARRDLAAEEQRAAEAQAEQVRLSERNRIAREMHDVVAHHMSMIAVRSETAPYRLPDLSESGRTELAEIGTAARAAMSDMQRLLGVLREKDHRPDKAPQPGLAELNDLVSAGRDSGIPVTLRLPAELAAQVAEPLGLTVYRIVQEALTNAGRYAPDAPIEIEIAEQGATLIVAVRNEPPSRPPAAATRRSGGGHGLTGMRERVALHGGKLRTGPTDAGGFEVRALLPLRATAQTDDVREER</sequence>
<dbReference type="GO" id="GO:0016020">
    <property type="term" value="C:membrane"/>
    <property type="evidence" value="ECO:0007669"/>
    <property type="project" value="InterPro"/>
</dbReference>
<feature type="transmembrane region" description="Helical" evidence="11">
    <location>
        <begin position="403"/>
        <end position="422"/>
    </location>
</feature>
<dbReference type="KEGG" id="ahm:TL08_17990"/>
<keyword evidence="4" id="KW-0808">Transferase</keyword>
<evidence type="ECO:0000256" key="1">
    <source>
        <dbReference type="ARBA" id="ARBA00000085"/>
    </source>
</evidence>
<dbReference type="InterPro" id="IPR003594">
    <property type="entry name" value="HATPase_dom"/>
</dbReference>
<feature type="transmembrane region" description="Helical" evidence="11">
    <location>
        <begin position="311"/>
        <end position="331"/>
    </location>
</feature>
<keyword evidence="8" id="KW-0902">Two-component regulatory system</keyword>
<feature type="transmembrane region" description="Helical" evidence="11">
    <location>
        <begin position="93"/>
        <end position="113"/>
    </location>
</feature>